<dbReference type="AlphaFoldDB" id="A0A0F9NDD5"/>
<reference evidence="2" key="1">
    <citation type="journal article" date="2015" name="Nature">
        <title>Complex archaea that bridge the gap between prokaryotes and eukaryotes.</title>
        <authorList>
            <person name="Spang A."/>
            <person name="Saw J.H."/>
            <person name="Jorgensen S.L."/>
            <person name="Zaremba-Niedzwiedzka K."/>
            <person name="Martijn J."/>
            <person name="Lind A.E."/>
            <person name="van Eijk R."/>
            <person name="Schleper C."/>
            <person name="Guy L."/>
            <person name="Ettema T.J."/>
        </authorList>
    </citation>
    <scope>NUCLEOTIDE SEQUENCE</scope>
</reference>
<evidence type="ECO:0000259" key="1">
    <source>
        <dbReference type="Pfam" id="PF13537"/>
    </source>
</evidence>
<proteinExistence type="predicted"/>
<organism evidence="2">
    <name type="scientific">marine sediment metagenome</name>
    <dbReference type="NCBI Taxonomy" id="412755"/>
    <lineage>
        <taxon>unclassified sequences</taxon>
        <taxon>metagenomes</taxon>
        <taxon>ecological metagenomes</taxon>
    </lineage>
</organism>
<dbReference type="Gene3D" id="3.60.20.10">
    <property type="entry name" value="Glutamine Phosphoribosylpyrophosphate, subunit 1, domain 1"/>
    <property type="match status" value="1"/>
</dbReference>
<name>A0A0F9NDD5_9ZZZZ</name>
<dbReference type="EMBL" id="LAZR01003513">
    <property type="protein sequence ID" value="KKN17495.1"/>
    <property type="molecule type" value="Genomic_DNA"/>
</dbReference>
<dbReference type="Pfam" id="PF13537">
    <property type="entry name" value="GATase_7"/>
    <property type="match status" value="1"/>
</dbReference>
<feature type="non-terminal residue" evidence="2">
    <location>
        <position position="119"/>
    </location>
</feature>
<accession>A0A0F9NDD5</accession>
<evidence type="ECO:0000313" key="2">
    <source>
        <dbReference type="EMBL" id="KKN17495.1"/>
    </source>
</evidence>
<dbReference type="SUPFAM" id="SSF56235">
    <property type="entry name" value="N-terminal nucleophile aminohydrolases (Ntn hydrolases)"/>
    <property type="match status" value="1"/>
</dbReference>
<gene>
    <name evidence="2" type="ORF">LCGC14_0965200</name>
</gene>
<dbReference type="InterPro" id="IPR029055">
    <property type="entry name" value="Ntn_hydrolases_N"/>
</dbReference>
<protein>
    <recommendedName>
        <fullName evidence="1">Glutamine amidotransferase type-2 domain-containing protein</fullName>
    </recommendedName>
</protein>
<comment type="caution">
    <text evidence="2">The sequence shown here is derived from an EMBL/GenBank/DDBJ whole genome shotgun (WGS) entry which is preliminary data.</text>
</comment>
<feature type="domain" description="Glutamine amidotransferase type-2" evidence="1">
    <location>
        <begin position="12"/>
        <end position="114"/>
    </location>
</feature>
<sequence>MGNAEKPVNFNQLFLISNKEIINGKRIFDKFNKREYIQKNEYILIFQGYLYEKISKQEILDKIIKNGINYVKSFKGYFCGVFYSYTENTLFVFNDKLGIFDIFYFIESNNTFYISNFFS</sequence>
<dbReference type="InterPro" id="IPR017932">
    <property type="entry name" value="GATase_2_dom"/>
</dbReference>